<dbReference type="PANTHER" id="PTHR30429">
    <property type="entry name" value="D-METHIONINE-BINDING LIPOPROTEIN METQ"/>
    <property type="match status" value="1"/>
</dbReference>
<dbReference type="CDD" id="cd13597">
    <property type="entry name" value="PBP2_lipoprotein_Tp32"/>
    <property type="match status" value="1"/>
</dbReference>
<organism evidence="9 10">
    <name type="scientific">Marininema mesophilum</name>
    <dbReference type="NCBI Taxonomy" id="1048340"/>
    <lineage>
        <taxon>Bacteria</taxon>
        <taxon>Bacillati</taxon>
        <taxon>Bacillota</taxon>
        <taxon>Bacilli</taxon>
        <taxon>Bacillales</taxon>
        <taxon>Thermoactinomycetaceae</taxon>
        <taxon>Marininema</taxon>
    </lineage>
</organism>
<dbReference type="STRING" id="1048340.SAMN05444487_103130"/>
<evidence type="ECO:0000256" key="8">
    <source>
        <dbReference type="SAM" id="SignalP"/>
    </source>
</evidence>
<evidence type="ECO:0000256" key="1">
    <source>
        <dbReference type="ARBA" id="ARBA00004635"/>
    </source>
</evidence>
<comment type="similarity">
    <text evidence="2">Belongs to the NlpA lipoprotein family.</text>
</comment>
<dbReference type="PANTHER" id="PTHR30429:SF0">
    <property type="entry name" value="METHIONINE-BINDING LIPOPROTEIN METQ"/>
    <property type="match status" value="1"/>
</dbReference>
<feature type="lipid moiety-binding region" description="S-diacylglycerol cysteine" evidence="7">
    <location>
        <position position="21"/>
    </location>
</feature>
<name>A0A1H2TGH1_9BACL</name>
<evidence type="ECO:0000256" key="6">
    <source>
        <dbReference type="ARBA" id="ARBA00023288"/>
    </source>
</evidence>
<dbReference type="Gene3D" id="3.40.190.10">
    <property type="entry name" value="Periplasmic binding protein-like II"/>
    <property type="match status" value="2"/>
</dbReference>
<gene>
    <name evidence="9" type="ORF">SAMN05444487_103130</name>
</gene>
<dbReference type="OrthoDB" id="9812878at2"/>
<keyword evidence="6" id="KW-0449">Lipoprotein</keyword>
<evidence type="ECO:0000256" key="4">
    <source>
        <dbReference type="ARBA" id="ARBA00023136"/>
    </source>
</evidence>
<keyword evidence="3 8" id="KW-0732">Signal</keyword>
<accession>A0A1H2TGH1</accession>
<evidence type="ECO:0000256" key="2">
    <source>
        <dbReference type="ARBA" id="ARBA00008973"/>
    </source>
</evidence>
<feature type="signal peptide" evidence="8">
    <location>
        <begin position="1"/>
        <end position="22"/>
    </location>
</feature>
<keyword evidence="4" id="KW-0472">Membrane</keyword>
<dbReference type="PIRSF" id="PIRSF002854">
    <property type="entry name" value="MetQ"/>
    <property type="match status" value="1"/>
</dbReference>
<proteinExistence type="inferred from homology"/>
<dbReference type="AlphaFoldDB" id="A0A1H2TGH1"/>
<evidence type="ECO:0000256" key="7">
    <source>
        <dbReference type="PIRSR" id="PIRSR002854-1"/>
    </source>
</evidence>
<sequence>MKKKIGLIALGISLLVSLSACAGGNEKTLKVGASQVPHAEILNYVKPKLKKEGVNLEVQVFQDYILPNKAVQEGELDANFFQHVPWMEKTNKERGWNLKDVAPVHIEPLGAYSKKIKNKSELKNGATVAFTNASSEQSRVLLLLDKEGLIKLDNRKGDKTLKNIKSNPKKLKFKLMEAATLPRVLDQVDLAVINTNYALQAKLDPKKDAVFREGPDSPYVNVLAVKKGNEKKDAIKKLAKALQSKDTQQFIKKKYKGNIIPAVK</sequence>
<protein>
    <submittedName>
        <fullName evidence="9">D-methionine transport system substrate-binding protein</fullName>
    </submittedName>
</protein>
<dbReference type="Pfam" id="PF03180">
    <property type="entry name" value="Lipoprotein_9"/>
    <property type="match status" value="1"/>
</dbReference>
<evidence type="ECO:0000256" key="5">
    <source>
        <dbReference type="ARBA" id="ARBA00023139"/>
    </source>
</evidence>
<dbReference type="PROSITE" id="PS51257">
    <property type="entry name" value="PROKAR_LIPOPROTEIN"/>
    <property type="match status" value="1"/>
</dbReference>
<comment type="subcellular location">
    <subcellularLocation>
        <location evidence="1">Membrane</location>
        <topology evidence="1">Lipid-anchor</topology>
    </subcellularLocation>
</comment>
<dbReference type="InterPro" id="IPR004872">
    <property type="entry name" value="Lipoprotein_NlpA"/>
</dbReference>
<feature type="chain" id="PRO_5011433317" evidence="8">
    <location>
        <begin position="23"/>
        <end position="264"/>
    </location>
</feature>
<dbReference type="GO" id="GO:0016020">
    <property type="term" value="C:membrane"/>
    <property type="evidence" value="ECO:0007669"/>
    <property type="project" value="UniProtKB-SubCell"/>
</dbReference>
<keyword evidence="5" id="KW-0564">Palmitate</keyword>
<evidence type="ECO:0000313" key="10">
    <source>
        <dbReference type="Proteomes" id="UP000198534"/>
    </source>
</evidence>
<reference evidence="9 10" key="1">
    <citation type="submission" date="2016-10" db="EMBL/GenBank/DDBJ databases">
        <authorList>
            <person name="de Groot N.N."/>
        </authorList>
    </citation>
    <scope>NUCLEOTIDE SEQUENCE [LARGE SCALE GENOMIC DNA]</scope>
    <source>
        <strain evidence="9 10">DSM 45610</strain>
    </source>
</reference>
<evidence type="ECO:0000256" key="3">
    <source>
        <dbReference type="ARBA" id="ARBA00022729"/>
    </source>
</evidence>
<dbReference type="SUPFAM" id="SSF53850">
    <property type="entry name" value="Periplasmic binding protein-like II"/>
    <property type="match status" value="1"/>
</dbReference>
<dbReference type="RefSeq" id="WP_091736659.1">
    <property type="nucleotide sequence ID" value="NZ_FNNQ01000003.1"/>
</dbReference>
<dbReference type="Proteomes" id="UP000198534">
    <property type="component" value="Unassembled WGS sequence"/>
</dbReference>
<keyword evidence="10" id="KW-1185">Reference proteome</keyword>
<dbReference type="EMBL" id="FNNQ01000003">
    <property type="protein sequence ID" value="SDW43066.1"/>
    <property type="molecule type" value="Genomic_DNA"/>
</dbReference>
<evidence type="ECO:0000313" key="9">
    <source>
        <dbReference type="EMBL" id="SDW43066.1"/>
    </source>
</evidence>